<dbReference type="GO" id="GO:0000155">
    <property type="term" value="F:phosphorelay sensor kinase activity"/>
    <property type="evidence" value="ECO:0007669"/>
    <property type="project" value="InterPro"/>
</dbReference>
<dbReference type="SUPFAM" id="SSF55874">
    <property type="entry name" value="ATPase domain of HSP90 chaperone/DNA topoisomerase II/histidine kinase"/>
    <property type="match status" value="1"/>
</dbReference>
<dbReference type="GO" id="GO:0005886">
    <property type="term" value="C:plasma membrane"/>
    <property type="evidence" value="ECO:0007669"/>
    <property type="project" value="UniProtKB-SubCell"/>
</dbReference>
<dbReference type="PROSITE" id="PS50109">
    <property type="entry name" value="HIS_KIN"/>
    <property type="match status" value="1"/>
</dbReference>
<dbReference type="PANTHER" id="PTHR44936">
    <property type="entry name" value="SENSOR PROTEIN CREC"/>
    <property type="match status" value="1"/>
</dbReference>
<dbReference type="Gene3D" id="3.30.565.10">
    <property type="entry name" value="Histidine kinase-like ATPase, C-terminal domain"/>
    <property type="match status" value="1"/>
</dbReference>
<evidence type="ECO:0000256" key="4">
    <source>
        <dbReference type="ARBA" id="ARBA00022475"/>
    </source>
</evidence>
<keyword evidence="8" id="KW-0418">Kinase</keyword>
<evidence type="ECO:0000256" key="1">
    <source>
        <dbReference type="ARBA" id="ARBA00000085"/>
    </source>
</evidence>
<dbReference type="EC" id="2.7.13.3" evidence="3"/>
<organism evidence="13 14">
    <name type="scientific">Achromobacter pestifer</name>
    <dbReference type="NCBI Taxonomy" id="1353889"/>
    <lineage>
        <taxon>Bacteria</taxon>
        <taxon>Pseudomonadati</taxon>
        <taxon>Pseudomonadota</taxon>
        <taxon>Betaproteobacteria</taxon>
        <taxon>Burkholderiales</taxon>
        <taxon>Alcaligenaceae</taxon>
        <taxon>Achromobacter</taxon>
    </lineage>
</organism>
<name>A0A6S6YQM7_9BURK</name>
<keyword evidence="14" id="KW-1185">Reference proteome</keyword>
<evidence type="ECO:0000259" key="11">
    <source>
        <dbReference type="PROSITE" id="PS50109"/>
    </source>
</evidence>
<evidence type="ECO:0000256" key="10">
    <source>
        <dbReference type="SAM" id="Phobius"/>
    </source>
</evidence>
<dbReference type="Gene3D" id="6.10.340.10">
    <property type="match status" value="1"/>
</dbReference>
<dbReference type="InterPro" id="IPR036890">
    <property type="entry name" value="HATPase_C_sf"/>
</dbReference>
<dbReference type="SMART" id="SM00388">
    <property type="entry name" value="HisKA"/>
    <property type="match status" value="1"/>
</dbReference>
<dbReference type="SMART" id="SM00304">
    <property type="entry name" value="HAMP"/>
    <property type="match status" value="1"/>
</dbReference>
<proteinExistence type="predicted"/>
<dbReference type="InterPro" id="IPR050980">
    <property type="entry name" value="2C_sensor_his_kinase"/>
</dbReference>
<gene>
    <name evidence="13" type="primary">rstB_1</name>
    <name evidence="13" type="ORF">LMG3431_00423</name>
</gene>
<protein>
    <recommendedName>
        <fullName evidence="3">histidine kinase</fullName>
        <ecNumber evidence="3">2.7.13.3</ecNumber>
    </recommendedName>
</protein>
<evidence type="ECO:0000256" key="9">
    <source>
        <dbReference type="ARBA" id="ARBA00022840"/>
    </source>
</evidence>
<keyword evidence="9" id="KW-0067">ATP-binding</keyword>
<dbReference type="Pfam" id="PF02518">
    <property type="entry name" value="HATPase_c"/>
    <property type="match status" value="1"/>
</dbReference>
<dbReference type="CDD" id="cd06225">
    <property type="entry name" value="HAMP"/>
    <property type="match status" value="1"/>
</dbReference>
<keyword evidence="10" id="KW-0812">Transmembrane</keyword>
<dbReference type="PANTHER" id="PTHR44936:SF10">
    <property type="entry name" value="SENSOR PROTEIN RSTB"/>
    <property type="match status" value="1"/>
</dbReference>
<dbReference type="Pfam" id="PF00672">
    <property type="entry name" value="HAMP"/>
    <property type="match status" value="1"/>
</dbReference>
<dbReference type="PROSITE" id="PS50885">
    <property type="entry name" value="HAMP"/>
    <property type="match status" value="1"/>
</dbReference>
<dbReference type="PRINTS" id="PR00344">
    <property type="entry name" value="BCTRLSENSOR"/>
</dbReference>
<dbReference type="SUPFAM" id="SSF158472">
    <property type="entry name" value="HAMP domain-like"/>
    <property type="match status" value="1"/>
</dbReference>
<evidence type="ECO:0000256" key="7">
    <source>
        <dbReference type="ARBA" id="ARBA00022741"/>
    </source>
</evidence>
<dbReference type="AlphaFoldDB" id="A0A6S6YQM7"/>
<feature type="domain" description="Histidine kinase" evidence="11">
    <location>
        <begin position="222"/>
        <end position="435"/>
    </location>
</feature>
<evidence type="ECO:0000313" key="14">
    <source>
        <dbReference type="Proteomes" id="UP000494108"/>
    </source>
</evidence>
<dbReference type="Proteomes" id="UP000494108">
    <property type="component" value="Unassembled WGS sequence"/>
</dbReference>
<feature type="transmembrane region" description="Helical" evidence="10">
    <location>
        <begin position="137"/>
        <end position="162"/>
    </location>
</feature>
<evidence type="ECO:0000313" key="13">
    <source>
        <dbReference type="EMBL" id="CAB3626905.1"/>
    </source>
</evidence>
<dbReference type="InterPro" id="IPR003660">
    <property type="entry name" value="HAMP_dom"/>
</dbReference>
<dbReference type="Pfam" id="PF00512">
    <property type="entry name" value="HisKA"/>
    <property type="match status" value="1"/>
</dbReference>
<dbReference type="InterPro" id="IPR003661">
    <property type="entry name" value="HisK_dim/P_dom"/>
</dbReference>
<dbReference type="InterPro" id="IPR005467">
    <property type="entry name" value="His_kinase_dom"/>
</dbReference>
<dbReference type="GO" id="GO:0005524">
    <property type="term" value="F:ATP binding"/>
    <property type="evidence" value="ECO:0007669"/>
    <property type="project" value="UniProtKB-KW"/>
</dbReference>
<keyword evidence="4" id="KW-1003">Cell membrane</keyword>
<dbReference type="CDD" id="cd00082">
    <property type="entry name" value="HisKA"/>
    <property type="match status" value="1"/>
</dbReference>
<dbReference type="EMBL" id="CADIJX010000001">
    <property type="protein sequence ID" value="CAB3626905.1"/>
    <property type="molecule type" value="Genomic_DNA"/>
</dbReference>
<dbReference type="Gene3D" id="1.10.287.130">
    <property type="match status" value="1"/>
</dbReference>
<dbReference type="SUPFAM" id="SSF47384">
    <property type="entry name" value="Homodimeric domain of signal transducing histidine kinase"/>
    <property type="match status" value="1"/>
</dbReference>
<evidence type="ECO:0000256" key="6">
    <source>
        <dbReference type="ARBA" id="ARBA00022679"/>
    </source>
</evidence>
<accession>A0A6S6YQM7</accession>
<keyword evidence="7" id="KW-0547">Nucleotide-binding</keyword>
<feature type="domain" description="HAMP" evidence="12">
    <location>
        <begin position="162"/>
        <end position="214"/>
    </location>
</feature>
<dbReference type="InterPro" id="IPR003594">
    <property type="entry name" value="HATPase_dom"/>
</dbReference>
<comment type="catalytic activity">
    <reaction evidence="1">
        <text>ATP + protein L-histidine = ADP + protein N-phospho-L-histidine.</text>
        <dbReference type="EC" id="2.7.13.3"/>
    </reaction>
</comment>
<sequence length="435" mass="47961">MLKFVLRLFVVLAIGFVISNEVVDRTANYFFEPVNAAYAREAVRGQLHSLTQEVGKIAPEARADYVRDALVPHYGLGLKVLAPADYEAASYQLTDDERKTIAEGGFLQRDKLMTFVTAIPGPGAQWLEVKMPPEPPIGPWVIAAIYSALGLLLCAFMLVWALPIWRDLEALKTAAQRMGQGDLQARARLSRHSSIRNLGDTFNQMSDRIGALISNQRDLTNAVSHELRTPIARLSFELDMIDREGDPAARKRLVEEMKSDVAELDSMASELLMYARLEHKNDDVALRAQDARGWLDSVVQHAAYEAGVSGVHCVVSQCDVADVRLHQRYMTRALLNLLQNAIRHAGGRVQVCLTSPAPQEYVLTVDDDGPGVPPADRERIFEPFIRLDESRDRGTGGTGLGLAIVSRVARWHNGTAVATDSPLGGARFIVSWKAA</sequence>
<dbReference type="RefSeq" id="WP_175172771.1">
    <property type="nucleotide sequence ID" value="NZ_CADIJX010000001.1"/>
</dbReference>
<evidence type="ECO:0000256" key="5">
    <source>
        <dbReference type="ARBA" id="ARBA00022553"/>
    </source>
</evidence>
<keyword evidence="5" id="KW-0597">Phosphoprotein</keyword>
<keyword evidence="10" id="KW-1133">Transmembrane helix</keyword>
<keyword evidence="10" id="KW-0472">Membrane</keyword>
<evidence type="ECO:0000259" key="12">
    <source>
        <dbReference type="PROSITE" id="PS50885"/>
    </source>
</evidence>
<evidence type="ECO:0000256" key="3">
    <source>
        <dbReference type="ARBA" id="ARBA00012438"/>
    </source>
</evidence>
<reference evidence="13 14" key="1">
    <citation type="submission" date="2020-04" db="EMBL/GenBank/DDBJ databases">
        <authorList>
            <person name="De Canck E."/>
        </authorList>
    </citation>
    <scope>NUCLEOTIDE SEQUENCE [LARGE SCALE GENOMIC DNA]</scope>
    <source>
        <strain evidence="13 14">LMG 3431</strain>
    </source>
</reference>
<evidence type="ECO:0000256" key="8">
    <source>
        <dbReference type="ARBA" id="ARBA00022777"/>
    </source>
</evidence>
<evidence type="ECO:0000256" key="2">
    <source>
        <dbReference type="ARBA" id="ARBA00004651"/>
    </source>
</evidence>
<dbReference type="SMART" id="SM00387">
    <property type="entry name" value="HATPase_c"/>
    <property type="match status" value="1"/>
</dbReference>
<dbReference type="InterPro" id="IPR036097">
    <property type="entry name" value="HisK_dim/P_sf"/>
</dbReference>
<dbReference type="InterPro" id="IPR004358">
    <property type="entry name" value="Sig_transdc_His_kin-like_C"/>
</dbReference>
<keyword evidence="6 13" id="KW-0808">Transferase</keyword>
<comment type="subcellular location">
    <subcellularLocation>
        <location evidence="2">Cell membrane</location>
        <topology evidence="2">Multi-pass membrane protein</topology>
    </subcellularLocation>
</comment>